<feature type="compositionally biased region" description="Basic residues" evidence="1">
    <location>
        <begin position="58"/>
        <end position="70"/>
    </location>
</feature>
<evidence type="ECO:0000313" key="4">
    <source>
        <dbReference type="Proteomes" id="UP001152797"/>
    </source>
</evidence>
<dbReference type="AlphaFoldDB" id="A0A9P1CIP5"/>
<reference evidence="2" key="1">
    <citation type="submission" date="2022-10" db="EMBL/GenBank/DDBJ databases">
        <authorList>
            <person name="Chen Y."/>
            <person name="Dougan E. K."/>
            <person name="Chan C."/>
            <person name="Rhodes N."/>
            <person name="Thang M."/>
        </authorList>
    </citation>
    <scope>NUCLEOTIDE SEQUENCE</scope>
</reference>
<dbReference type="EMBL" id="CAMXCT030001671">
    <property type="protein sequence ID" value="CAL4779428.1"/>
    <property type="molecule type" value="Genomic_DNA"/>
</dbReference>
<comment type="caution">
    <text evidence="2">The sequence shown here is derived from an EMBL/GenBank/DDBJ whole genome shotgun (WGS) entry which is preliminary data.</text>
</comment>
<accession>A0A9P1CIP5</accession>
<dbReference type="Proteomes" id="UP001152797">
    <property type="component" value="Unassembled WGS sequence"/>
</dbReference>
<reference evidence="3 4" key="2">
    <citation type="submission" date="2024-05" db="EMBL/GenBank/DDBJ databases">
        <authorList>
            <person name="Chen Y."/>
            <person name="Shah S."/>
            <person name="Dougan E. K."/>
            <person name="Thang M."/>
            <person name="Chan C."/>
        </authorList>
    </citation>
    <scope>NUCLEOTIDE SEQUENCE [LARGE SCALE GENOMIC DNA]</scope>
</reference>
<feature type="compositionally biased region" description="Basic and acidic residues" evidence="1">
    <location>
        <begin position="155"/>
        <end position="171"/>
    </location>
</feature>
<dbReference type="EMBL" id="CAMXCT020001671">
    <property type="protein sequence ID" value="CAL1145491.1"/>
    <property type="molecule type" value="Genomic_DNA"/>
</dbReference>
<feature type="region of interest" description="Disordered" evidence="1">
    <location>
        <begin position="155"/>
        <end position="255"/>
    </location>
</feature>
<gene>
    <name evidence="2" type="ORF">C1SCF055_LOCUS18969</name>
</gene>
<protein>
    <submittedName>
        <fullName evidence="2">Uncharacterized protein</fullName>
    </submittedName>
</protein>
<evidence type="ECO:0000256" key="1">
    <source>
        <dbReference type="SAM" id="MobiDB-lite"/>
    </source>
</evidence>
<proteinExistence type="predicted"/>
<keyword evidence="4" id="KW-1185">Reference proteome</keyword>
<dbReference type="EMBL" id="CAMXCT010001671">
    <property type="protein sequence ID" value="CAI3992116.1"/>
    <property type="molecule type" value="Genomic_DNA"/>
</dbReference>
<feature type="compositionally biased region" description="Low complexity" evidence="1">
    <location>
        <begin position="220"/>
        <end position="230"/>
    </location>
</feature>
<evidence type="ECO:0000313" key="2">
    <source>
        <dbReference type="EMBL" id="CAI3992116.1"/>
    </source>
</evidence>
<sequence>MLASALAVDLQPTASGQLSGYYCSSCCKDCASNATVGAAFGAPAVQVVRGGAPETLSHKHRRLRRRRRRREPSASEDDQFRRAHARHEVLHPAGPAAWQADWFAHSTVPVFQTPQHFPFFASSQHPRPLFEMSAPPQLTQHADLPDRNIENDILSERLKQPPDRESGRERTVAGTGLRGTEPPESAGASASKPDAPAAQEGDEDSDEVPSIVPAPPIPEAPAAKTKAAKAQSREKRPKAAAKKSAAMPPSLRRAQGSVERACDNDWDAGDGDLQMGLQAALGGRWHGEVLLTVVRRKACLALEGAVLTQ</sequence>
<evidence type="ECO:0000313" key="3">
    <source>
        <dbReference type="EMBL" id="CAL4779428.1"/>
    </source>
</evidence>
<name>A0A9P1CIP5_9DINO</name>
<organism evidence="2">
    <name type="scientific">Cladocopium goreaui</name>
    <dbReference type="NCBI Taxonomy" id="2562237"/>
    <lineage>
        <taxon>Eukaryota</taxon>
        <taxon>Sar</taxon>
        <taxon>Alveolata</taxon>
        <taxon>Dinophyceae</taxon>
        <taxon>Suessiales</taxon>
        <taxon>Symbiodiniaceae</taxon>
        <taxon>Cladocopium</taxon>
    </lineage>
</organism>
<feature type="region of interest" description="Disordered" evidence="1">
    <location>
        <begin position="51"/>
        <end position="82"/>
    </location>
</feature>